<gene>
    <name evidence="1" type="ORF">E2C01_028477</name>
</gene>
<accession>A0A5B7EP77</accession>
<protein>
    <submittedName>
        <fullName evidence="1">Uncharacterized protein</fullName>
    </submittedName>
</protein>
<comment type="caution">
    <text evidence="1">The sequence shown here is derived from an EMBL/GenBank/DDBJ whole genome shotgun (WGS) entry which is preliminary data.</text>
</comment>
<dbReference type="Proteomes" id="UP000324222">
    <property type="component" value="Unassembled WGS sequence"/>
</dbReference>
<proteinExistence type="predicted"/>
<evidence type="ECO:0000313" key="2">
    <source>
        <dbReference type="Proteomes" id="UP000324222"/>
    </source>
</evidence>
<keyword evidence="2" id="KW-1185">Reference proteome</keyword>
<evidence type="ECO:0000313" key="1">
    <source>
        <dbReference type="EMBL" id="MPC35066.1"/>
    </source>
</evidence>
<organism evidence="1 2">
    <name type="scientific">Portunus trituberculatus</name>
    <name type="common">Swimming crab</name>
    <name type="synonym">Neptunus trituberculatus</name>
    <dbReference type="NCBI Taxonomy" id="210409"/>
    <lineage>
        <taxon>Eukaryota</taxon>
        <taxon>Metazoa</taxon>
        <taxon>Ecdysozoa</taxon>
        <taxon>Arthropoda</taxon>
        <taxon>Crustacea</taxon>
        <taxon>Multicrustacea</taxon>
        <taxon>Malacostraca</taxon>
        <taxon>Eumalacostraca</taxon>
        <taxon>Eucarida</taxon>
        <taxon>Decapoda</taxon>
        <taxon>Pleocyemata</taxon>
        <taxon>Brachyura</taxon>
        <taxon>Eubrachyura</taxon>
        <taxon>Portunoidea</taxon>
        <taxon>Portunidae</taxon>
        <taxon>Portuninae</taxon>
        <taxon>Portunus</taxon>
    </lineage>
</organism>
<reference evidence="1 2" key="1">
    <citation type="submission" date="2019-05" db="EMBL/GenBank/DDBJ databases">
        <title>Another draft genome of Portunus trituberculatus and its Hox gene families provides insights of decapod evolution.</title>
        <authorList>
            <person name="Jeong J.-H."/>
            <person name="Song I."/>
            <person name="Kim S."/>
            <person name="Choi T."/>
            <person name="Kim D."/>
            <person name="Ryu S."/>
            <person name="Kim W."/>
        </authorList>
    </citation>
    <scope>NUCLEOTIDE SEQUENCE [LARGE SCALE GENOMIC DNA]</scope>
    <source>
        <tissue evidence="1">Muscle</tissue>
    </source>
</reference>
<dbReference type="AlphaFoldDB" id="A0A5B7EP77"/>
<sequence length="99" mass="11112">MSHGSCSEQERRGSCCWSRCRDCREGRPKLEDLHYVPDLAPLWCAVGIVSLVVAPVNPVTLAFSLSCLSVGTIEEVTYLTRLHRIHSIRCKHCGHPHQD</sequence>
<name>A0A5B7EP77_PORTR</name>
<dbReference type="EMBL" id="VSRR010003192">
    <property type="protein sequence ID" value="MPC35066.1"/>
    <property type="molecule type" value="Genomic_DNA"/>
</dbReference>